<protein>
    <recommendedName>
        <fullName evidence="8">Hsp70 family protein</fullName>
    </recommendedName>
</protein>
<feature type="compositionally biased region" description="Low complexity" evidence="5">
    <location>
        <begin position="621"/>
        <end position="658"/>
    </location>
</feature>
<evidence type="ECO:0000256" key="5">
    <source>
        <dbReference type="SAM" id="MobiDB-lite"/>
    </source>
</evidence>
<evidence type="ECO:0000256" key="4">
    <source>
        <dbReference type="RuleBase" id="RU003322"/>
    </source>
</evidence>
<dbReference type="AlphaFoldDB" id="A0A3A4KC71"/>
<evidence type="ECO:0008006" key="8">
    <source>
        <dbReference type="Google" id="ProtNLM"/>
    </source>
</evidence>
<dbReference type="Pfam" id="PF00012">
    <property type="entry name" value="HSP70"/>
    <property type="match status" value="2"/>
</dbReference>
<keyword evidence="2 4" id="KW-0067">ATP-binding</keyword>
<accession>A0A3A4KC71</accession>
<evidence type="ECO:0000256" key="1">
    <source>
        <dbReference type="ARBA" id="ARBA00022741"/>
    </source>
</evidence>
<feature type="compositionally biased region" description="Low complexity" evidence="5">
    <location>
        <begin position="531"/>
        <end position="541"/>
    </location>
</feature>
<name>A0A3A4KC71_9NOCA</name>
<keyword evidence="1 4" id="KW-0547">Nucleotide-binding</keyword>
<feature type="compositionally biased region" description="Gly residues" evidence="5">
    <location>
        <begin position="542"/>
        <end position="563"/>
    </location>
</feature>
<dbReference type="RefSeq" id="WP_120044271.1">
    <property type="nucleotide sequence ID" value="NZ_QZFU01000041.1"/>
</dbReference>
<dbReference type="InterPro" id="IPR013126">
    <property type="entry name" value="Hsp_70_fam"/>
</dbReference>
<feature type="compositionally biased region" description="Gly residues" evidence="5">
    <location>
        <begin position="515"/>
        <end position="530"/>
    </location>
</feature>
<comment type="similarity">
    <text evidence="4">Belongs to the heat shock protein 70 family.</text>
</comment>
<reference evidence="6 7" key="1">
    <citation type="submission" date="2018-09" db="EMBL/GenBank/DDBJ databases">
        <title>YIM PH21274 draft genome.</title>
        <authorList>
            <person name="Miao C."/>
        </authorList>
    </citation>
    <scope>NUCLEOTIDE SEQUENCE [LARGE SCALE GENOMIC DNA]</scope>
    <source>
        <strain evidence="6 7">YIM PH 21724</strain>
    </source>
</reference>
<dbReference type="InterPro" id="IPR043129">
    <property type="entry name" value="ATPase_NBD"/>
</dbReference>
<gene>
    <name evidence="6" type="ORF">D5S18_28865</name>
</gene>
<evidence type="ECO:0000256" key="3">
    <source>
        <dbReference type="ARBA" id="ARBA00023186"/>
    </source>
</evidence>
<comment type="caution">
    <text evidence="6">The sequence shown here is derived from an EMBL/GenBank/DDBJ whole genome shotgun (WGS) entry which is preliminary data.</text>
</comment>
<dbReference type="PANTHER" id="PTHR19375">
    <property type="entry name" value="HEAT SHOCK PROTEIN 70KDA"/>
    <property type="match status" value="1"/>
</dbReference>
<feature type="region of interest" description="Disordered" evidence="5">
    <location>
        <begin position="508"/>
        <end position="666"/>
    </location>
</feature>
<proteinExistence type="inferred from homology"/>
<organism evidence="6 7">
    <name type="scientific">Nocardia panacis</name>
    <dbReference type="NCBI Taxonomy" id="2340916"/>
    <lineage>
        <taxon>Bacteria</taxon>
        <taxon>Bacillati</taxon>
        <taxon>Actinomycetota</taxon>
        <taxon>Actinomycetes</taxon>
        <taxon>Mycobacteriales</taxon>
        <taxon>Nocardiaceae</taxon>
        <taxon>Nocardia</taxon>
    </lineage>
</organism>
<dbReference type="EMBL" id="QZFU01000041">
    <property type="protein sequence ID" value="RJO69902.1"/>
    <property type="molecule type" value="Genomic_DNA"/>
</dbReference>
<evidence type="ECO:0000313" key="6">
    <source>
        <dbReference type="EMBL" id="RJO69902.1"/>
    </source>
</evidence>
<feature type="compositionally biased region" description="Gly residues" evidence="5">
    <location>
        <begin position="609"/>
        <end position="620"/>
    </location>
</feature>
<evidence type="ECO:0000313" key="7">
    <source>
        <dbReference type="Proteomes" id="UP000266677"/>
    </source>
</evidence>
<dbReference type="GO" id="GO:0140662">
    <property type="term" value="F:ATP-dependent protein folding chaperone"/>
    <property type="evidence" value="ECO:0007669"/>
    <property type="project" value="InterPro"/>
</dbReference>
<dbReference type="Gene3D" id="3.30.420.40">
    <property type="match status" value="3"/>
</dbReference>
<feature type="compositionally biased region" description="Low complexity" evidence="5">
    <location>
        <begin position="590"/>
        <end position="608"/>
    </location>
</feature>
<feature type="compositionally biased region" description="Low complexity" evidence="5">
    <location>
        <begin position="564"/>
        <end position="582"/>
    </location>
</feature>
<dbReference type="Proteomes" id="UP000266677">
    <property type="component" value="Unassembled WGS sequence"/>
</dbReference>
<sequence>MTTGLGCSIGTVNSVTASVIPERSLPAVRTRRTSVTFDPAGGARIGGIPQFTMAVTDFADLSRDPDAVVVAGRLWSPANLVAAVVNGLLEVAQPDGGVVSTYPAVYSERQVALLRQALDLSGAGHVLLVPEPVAAAEWLAHEQGSLRDGLVLVYDLGGSSLDVAVVRIGAAGRGSSIVGEPLRSYDFGGRPLGTMIARYATDAAPGRVRSALSIVDIDGLRTEHIRDSLELVRACVRSAGLTMSDIDRVLLVGGASRPPEVVRTVAELGLPVVISADPSHCVAAGAAHLAARTHTLGSGHPGGRTPRVAVFSSAAAVSAMAMSAMTVFGPGGPAPTAALDRVPSADAAIGSVVFDLPRTDLSARTLRVPDRGSISDTRGSSTLVGDSAYGRFITPVSRSVAVGPTVTESRGSHPEPRHCCSANETTPTYANPARFTNPLPFAPLPHWQFPSVSGPMTGTPTSAPVLPSTPTEIAGGVPSRTGGVALPGSGPSGTAPVVVPVGGAMSGAGSSAGTSAGGVGSGTSTGGVPGGSAPSGNALGANGSGGSSTSGGSATSGGVGSSGGPSEAASHNGASGNSPSNGGASGGSASGSESTGGAMSGSSSSSGAASGGGSFAGGSSSGTTSSGSSHSAASGASAGTASGATSSGGSAAGGSDHASGGGARDR</sequence>
<keyword evidence="7" id="KW-1185">Reference proteome</keyword>
<keyword evidence="3" id="KW-0143">Chaperone</keyword>
<dbReference type="GO" id="GO:0005524">
    <property type="term" value="F:ATP binding"/>
    <property type="evidence" value="ECO:0007669"/>
    <property type="project" value="UniProtKB-KW"/>
</dbReference>
<dbReference type="OrthoDB" id="5173286at2"/>
<dbReference type="SUPFAM" id="SSF53067">
    <property type="entry name" value="Actin-like ATPase domain"/>
    <property type="match status" value="2"/>
</dbReference>
<evidence type="ECO:0000256" key="2">
    <source>
        <dbReference type="ARBA" id="ARBA00022840"/>
    </source>
</evidence>
<dbReference type="Gene3D" id="3.90.640.10">
    <property type="entry name" value="Actin, Chain A, domain 4"/>
    <property type="match status" value="1"/>
</dbReference>